<dbReference type="Gene3D" id="3.40.50.720">
    <property type="entry name" value="NAD(P)-binding Rossmann-like Domain"/>
    <property type="match status" value="1"/>
</dbReference>
<dbReference type="GeneID" id="30023994"/>
<dbReference type="CDD" id="cd05289">
    <property type="entry name" value="MDR_like_2"/>
    <property type="match status" value="1"/>
</dbReference>
<dbReference type="InterPro" id="IPR013154">
    <property type="entry name" value="ADH-like_N"/>
</dbReference>
<gene>
    <name evidence="3" type="ORF">ISF_07702</name>
</gene>
<sequence length="362" mass="39156">MLSITVPQYTNPDGYQLTQVDKPAVTQPTDVLIRVHAASINPVDVKKADGVMKMALQDSFPYKIGYDAAGVVEEVGSAVTSFKAGDEVYVRLPEFSRGAWAEFAMCPERFVALKPKNMSFGDAASLPLAAMTALQALREYKGSLEGKTVFIPAGLSGTGAYGLQIAKNVFKAGKVITTVSTSKVPKVPELLGDGIVDQIIDYTKENPTTTIPAGSVDFIFDTTGQATEFMPLLVKSSGLVVSISTAPSGATLQNASVMDNGTPDRQRLPLVARVFLDATDQLRKLRARFYGVEYKYIFLNPNGEDLALLKDVAEQGRLRPVVGMRVDLSDIEKVREACWQSYKGKGGLGKTVFEVKQDGREV</sequence>
<evidence type="ECO:0000256" key="1">
    <source>
        <dbReference type="ARBA" id="ARBA00005179"/>
    </source>
</evidence>
<comment type="caution">
    <text evidence="3">The sequence shown here is derived from an EMBL/GenBank/DDBJ whole genome shotgun (WGS) entry which is preliminary data.</text>
</comment>
<dbReference type="EMBL" id="AZHB01000023">
    <property type="protein sequence ID" value="OAA56104.1"/>
    <property type="molecule type" value="Genomic_DNA"/>
</dbReference>
<reference evidence="3 4" key="1">
    <citation type="journal article" date="2016" name="Genome Biol. Evol.">
        <title>Divergent and convergent evolution of fungal pathogenicity.</title>
        <authorList>
            <person name="Shang Y."/>
            <person name="Xiao G."/>
            <person name="Zheng P."/>
            <person name="Cen K."/>
            <person name="Zhan S."/>
            <person name="Wang C."/>
        </authorList>
    </citation>
    <scope>NUCLEOTIDE SEQUENCE [LARGE SCALE GENOMIC DNA]</scope>
    <source>
        <strain evidence="3 4">ARSEF 2679</strain>
    </source>
</reference>
<name>A0A167NZ68_CORFA</name>
<dbReference type="InterPro" id="IPR036291">
    <property type="entry name" value="NAD(P)-bd_dom_sf"/>
</dbReference>
<dbReference type="Pfam" id="PF08240">
    <property type="entry name" value="ADH_N"/>
    <property type="match status" value="1"/>
</dbReference>
<evidence type="ECO:0000313" key="4">
    <source>
        <dbReference type="Proteomes" id="UP000076744"/>
    </source>
</evidence>
<dbReference type="InterPro" id="IPR050700">
    <property type="entry name" value="YIM1/Zinc_Alcohol_DH_Fams"/>
</dbReference>
<dbReference type="GO" id="GO:0016491">
    <property type="term" value="F:oxidoreductase activity"/>
    <property type="evidence" value="ECO:0007669"/>
    <property type="project" value="InterPro"/>
</dbReference>
<dbReference type="SUPFAM" id="SSF51735">
    <property type="entry name" value="NAD(P)-binding Rossmann-fold domains"/>
    <property type="match status" value="1"/>
</dbReference>
<comment type="pathway">
    <text evidence="1">Secondary metabolite biosynthesis.</text>
</comment>
<dbReference type="STRING" id="1081104.A0A167NZ68"/>
<evidence type="ECO:0000313" key="3">
    <source>
        <dbReference type="EMBL" id="OAA56104.1"/>
    </source>
</evidence>
<dbReference type="PANTHER" id="PTHR11695">
    <property type="entry name" value="ALCOHOL DEHYDROGENASE RELATED"/>
    <property type="match status" value="1"/>
</dbReference>
<dbReference type="Gene3D" id="3.90.180.10">
    <property type="entry name" value="Medium-chain alcohol dehydrogenases, catalytic domain"/>
    <property type="match status" value="1"/>
</dbReference>
<dbReference type="AlphaFoldDB" id="A0A167NZ68"/>
<accession>A0A167NZ68</accession>
<dbReference type="SMART" id="SM00829">
    <property type="entry name" value="PKS_ER"/>
    <property type="match status" value="1"/>
</dbReference>
<evidence type="ECO:0000259" key="2">
    <source>
        <dbReference type="SMART" id="SM00829"/>
    </source>
</evidence>
<organism evidence="3 4">
    <name type="scientific">Cordyceps fumosorosea (strain ARSEF 2679)</name>
    <name type="common">Isaria fumosorosea</name>
    <dbReference type="NCBI Taxonomy" id="1081104"/>
    <lineage>
        <taxon>Eukaryota</taxon>
        <taxon>Fungi</taxon>
        <taxon>Dikarya</taxon>
        <taxon>Ascomycota</taxon>
        <taxon>Pezizomycotina</taxon>
        <taxon>Sordariomycetes</taxon>
        <taxon>Hypocreomycetidae</taxon>
        <taxon>Hypocreales</taxon>
        <taxon>Cordycipitaceae</taxon>
        <taxon>Cordyceps</taxon>
    </lineage>
</organism>
<dbReference type="PANTHER" id="PTHR11695:SF294">
    <property type="entry name" value="RETICULON-4-INTERACTING PROTEIN 1, MITOCHONDRIAL"/>
    <property type="match status" value="1"/>
</dbReference>
<dbReference type="SUPFAM" id="SSF50129">
    <property type="entry name" value="GroES-like"/>
    <property type="match status" value="1"/>
</dbReference>
<protein>
    <submittedName>
        <fullName evidence="3">Alcohol dehydrogenase superfamily, zinc-type</fullName>
    </submittedName>
</protein>
<dbReference type="RefSeq" id="XP_018701615.1">
    <property type="nucleotide sequence ID" value="XM_018851305.1"/>
</dbReference>
<dbReference type="InterPro" id="IPR011032">
    <property type="entry name" value="GroES-like_sf"/>
</dbReference>
<dbReference type="OrthoDB" id="9992527at2759"/>
<dbReference type="Proteomes" id="UP000076744">
    <property type="component" value="Unassembled WGS sequence"/>
</dbReference>
<feature type="domain" description="Enoyl reductase (ER)" evidence="2">
    <location>
        <begin position="10"/>
        <end position="353"/>
    </location>
</feature>
<dbReference type="Pfam" id="PF13602">
    <property type="entry name" value="ADH_zinc_N_2"/>
    <property type="match status" value="1"/>
</dbReference>
<proteinExistence type="predicted"/>
<dbReference type="InterPro" id="IPR020843">
    <property type="entry name" value="ER"/>
</dbReference>
<keyword evidence="4" id="KW-1185">Reference proteome</keyword>